<dbReference type="RefSeq" id="XP_039246967.1">
    <property type="nucleotide sequence ID" value="XM_039391033.1"/>
</dbReference>
<gene>
    <name evidence="3" type="primary">LOC113992431</name>
</gene>
<feature type="region of interest" description="Disordered" evidence="1">
    <location>
        <begin position="160"/>
        <end position="184"/>
    </location>
</feature>
<evidence type="ECO:0000256" key="1">
    <source>
        <dbReference type="SAM" id="MobiDB-lite"/>
    </source>
</evidence>
<feature type="compositionally biased region" description="Basic and acidic residues" evidence="1">
    <location>
        <begin position="1"/>
        <end position="40"/>
    </location>
</feature>
<name>A0A7R5L7Y3_9PASS</name>
<dbReference type="PANTHER" id="PTHR10528:SF17">
    <property type="entry name" value="AF4_FMR2 FAMILY MEMBER LILLI"/>
    <property type="match status" value="1"/>
</dbReference>
<feature type="region of interest" description="Disordered" evidence="1">
    <location>
        <begin position="199"/>
        <end position="227"/>
    </location>
</feature>
<dbReference type="InterPro" id="IPR007797">
    <property type="entry name" value="AF4/FMR2"/>
</dbReference>
<feature type="region of interest" description="Disordered" evidence="1">
    <location>
        <begin position="1"/>
        <end position="54"/>
    </location>
</feature>
<keyword evidence="2" id="KW-1185">Reference proteome</keyword>
<dbReference type="GO" id="GO:0010468">
    <property type="term" value="P:regulation of gene expression"/>
    <property type="evidence" value="ECO:0007669"/>
    <property type="project" value="InterPro"/>
</dbReference>
<evidence type="ECO:0000313" key="3">
    <source>
        <dbReference type="RefSeq" id="XP_039246967.1"/>
    </source>
</evidence>
<sequence>MEPQDKGKSDESLSEKNRDLLRLEAQEKRRREAPGEKDQFPGKTPIFAKPYKTDNKDALSRRIRNVLGDYNDFKEYMRKNLRKVIWFPKKIKSRSQTRSNCREPSSRQTKTFQSSVTEQPLKNSKTSESSELEPFLEKTNSTDAPSIEDILREMTFTISRPVSPLQSPPKADPSSTKQTNSTDALSIEDILREMTFTISRPVSPLQSPPKAEPSSTKDTDGSAAQNQGMTLEMATETVNIHYLEMKSSLAQAQEHCRALSPEHPCSWTTCSSVTVRRAMTTKLLKSLLLHLFLQETVLAHGGHAFPYSPSPGVWHHLCPAAQSQGAAVTQRAPQAWRPTRLWESKGLASPWCTMGPRGTGRRTVTPIQEIRAQSSRD</sequence>
<dbReference type="AlphaFoldDB" id="A0A7R5L7Y3"/>
<feature type="compositionally biased region" description="Polar residues" evidence="1">
    <location>
        <begin position="173"/>
        <end position="184"/>
    </location>
</feature>
<evidence type="ECO:0000313" key="2">
    <source>
        <dbReference type="Proteomes" id="UP000504627"/>
    </source>
</evidence>
<dbReference type="Gene3D" id="6.10.250.2670">
    <property type="match status" value="1"/>
</dbReference>
<reference evidence="3" key="1">
    <citation type="submission" date="2025-08" db="UniProtKB">
        <authorList>
            <consortium name="RefSeq"/>
        </authorList>
    </citation>
    <scope>IDENTIFICATION</scope>
    <source>
        <tissue evidence="3">Muscle</tissue>
    </source>
</reference>
<dbReference type="GeneID" id="113992431"/>
<dbReference type="Proteomes" id="UP000504627">
    <property type="component" value="Unplaced"/>
</dbReference>
<organism evidence="2 3">
    <name type="scientific">Pipra filicauda</name>
    <name type="common">Wire-tailed manakin</name>
    <dbReference type="NCBI Taxonomy" id="649802"/>
    <lineage>
        <taxon>Eukaryota</taxon>
        <taxon>Metazoa</taxon>
        <taxon>Chordata</taxon>
        <taxon>Craniata</taxon>
        <taxon>Vertebrata</taxon>
        <taxon>Euteleostomi</taxon>
        <taxon>Archelosauria</taxon>
        <taxon>Archosauria</taxon>
        <taxon>Dinosauria</taxon>
        <taxon>Saurischia</taxon>
        <taxon>Theropoda</taxon>
        <taxon>Coelurosauria</taxon>
        <taxon>Aves</taxon>
        <taxon>Neognathae</taxon>
        <taxon>Neoaves</taxon>
        <taxon>Telluraves</taxon>
        <taxon>Australaves</taxon>
        <taxon>Passeriformes</taxon>
        <taxon>Pipridae</taxon>
        <taxon>Pipra</taxon>
    </lineage>
</organism>
<protein>
    <submittedName>
        <fullName evidence="3">Uncharacterized protein LOC113992431 isoform X2</fullName>
    </submittedName>
</protein>
<dbReference type="Pfam" id="PF05110">
    <property type="entry name" value="AF-4"/>
    <property type="match status" value="1"/>
</dbReference>
<dbReference type="GO" id="GO:0032783">
    <property type="term" value="C:super elongation complex"/>
    <property type="evidence" value="ECO:0007669"/>
    <property type="project" value="TreeGrafter"/>
</dbReference>
<dbReference type="PANTHER" id="PTHR10528">
    <property type="entry name" value="AF4/FMR2 FAMILY MEMBER"/>
    <property type="match status" value="1"/>
</dbReference>
<feature type="region of interest" description="Disordered" evidence="1">
    <location>
        <begin position="93"/>
        <end position="144"/>
    </location>
</feature>
<proteinExistence type="predicted"/>
<feature type="compositionally biased region" description="Polar residues" evidence="1">
    <location>
        <begin position="106"/>
        <end position="129"/>
    </location>
</feature>
<accession>A0A7R5L7Y3</accession>